<evidence type="ECO:0000313" key="1">
    <source>
        <dbReference type="EMBL" id="KAH9557018.1"/>
    </source>
</evidence>
<comment type="caution">
    <text evidence="1">The sequence shown here is derived from an EMBL/GenBank/DDBJ whole genome shotgun (WGS) entry which is preliminary data.</text>
</comment>
<sequence length="191" mass="21712">MMESEKEAKEAIELIHGLPPLLKTSLGNAFFESNVLQKVDDMRSWCDAYLNDLRATLHKLLQQEEQKRQEVLAAQVNGKSEELELTQQMLSELLCQEDEVRLAIRSVIEDLDALSEQERSVKAQLAALTTEETRLKNELSLFSTITNIIPDLSEKQKFVGHLLVKDDISKISLDPAEMSPFQISKAVWDML</sequence>
<protein>
    <submittedName>
        <fullName evidence="1">Uncharacterized protein</fullName>
    </submittedName>
</protein>
<dbReference type="Proteomes" id="UP000828922">
    <property type="component" value="Linkage Group LG07"/>
</dbReference>
<keyword evidence="2" id="KW-1185">Reference proteome</keyword>
<gene>
    <name evidence="1" type="ORF">CY35_07G064000</name>
</gene>
<proteinExistence type="predicted"/>
<dbReference type="EMBL" id="CM038913">
    <property type="protein sequence ID" value="KAH9557018.1"/>
    <property type="molecule type" value="Genomic_DNA"/>
</dbReference>
<evidence type="ECO:0000313" key="2">
    <source>
        <dbReference type="Proteomes" id="UP000828922"/>
    </source>
</evidence>
<name>A0ACB8HLF0_9BRYO</name>
<organism evidence="1 2">
    <name type="scientific">Sphagnum magellanicum</name>
    <dbReference type="NCBI Taxonomy" id="128215"/>
    <lineage>
        <taxon>Eukaryota</taxon>
        <taxon>Viridiplantae</taxon>
        <taxon>Streptophyta</taxon>
        <taxon>Embryophyta</taxon>
        <taxon>Bryophyta</taxon>
        <taxon>Sphagnophytina</taxon>
        <taxon>Sphagnopsida</taxon>
        <taxon>Sphagnales</taxon>
        <taxon>Sphagnaceae</taxon>
        <taxon>Sphagnum</taxon>
    </lineage>
</organism>
<accession>A0ACB8HLF0</accession>
<reference evidence="2" key="1">
    <citation type="journal article" date="2022" name="New Phytol.">
        <title>Phylogenomic structure and speciation in an emerging model: the Sphagnum magellanicum complex (Bryophyta).</title>
        <authorList>
            <person name="Shaw A.J."/>
            <person name="Piatkowski B."/>
            <person name="Duffy A.M."/>
            <person name="Aguero B."/>
            <person name="Imwattana K."/>
            <person name="Nieto-Lugilde M."/>
            <person name="Healey A."/>
            <person name="Weston D.J."/>
            <person name="Patel M.N."/>
            <person name="Schmutz J."/>
            <person name="Grimwood J."/>
            <person name="Yavitt J.B."/>
            <person name="Hassel K."/>
            <person name="Stenoien H.K."/>
            <person name="Flatberg K.I."/>
            <person name="Bickford C.P."/>
            <person name="Hicks K.A."/>
        </authorList>
    </citation>
    <scope>NUCLEOTIDE SEQUENCE [LARGE SCALE GENOMIC DNA]</scope>
</reference>